<keyword evidence="1" id="KW-1133">Transmembrane helix</keyword>
<reference evidence="2" key="1">
    <citation type="journal article" date="2020" name="Nature">
        <title>Giant virus diversity and host interactions through global metagenomics.</title>
        <authorList>
            <person name="Schulz F."/>
            <person name="Roux S."/>
            <person name="Paez-Espino D."/>
            <person name="Jungbluth S."/>
            <person name="Walsh D.A."/>
            <person name="Denef V.J."/>
            <person name="McMahon K.D."/>
            <person name="Konstantinidis K.T."/>
            <person name="Eloe-Fadrosh E.A."/>
            <person name="Kyrpides N.C."/>
            <person name="Woyke T."/>
        </authorList>
    </citation>
    <scope>NUCLEOTIDE SEQUENCE</scope>
    <source>
        <strain evidence="2">GVMAG-M-3300023179-97</strain>
    </source>
</reference>
<sequence length="59" mass="6927">MKMYGYYTIDLKTREYIDINPSIVILCSTFILQEHIIEIIIPIVIQLVIILSRIVCMNI</sequence>
<keyword evidence="1" id="KW-0472">Membrane</keyword>
<accession>A0A6C0HFA9</accession>
<name>A0A6C0HFA9_9ZZZZ</name>
<dbReference type="EMBL" id="MN739942">
    <property type="protein sequence ID" value="QHT78845.1"/>
    <property type="molecule type" value="Genomic_DNA"/>
</dbReference>
<feature type="transmembrane region" description="Helical" evidence="1">
    <location>
        <begin position="36"/>
        <end position="56"/>
    </location>
</feature>
<protein>
    <submittedName>
        <fullName evidence="2">Uncharacterized protein</fullName>
    </submittedName>
</protein>
<proteinExistence type="predicted"/>
<evidence type="ECO:0000313" key="2">
    <source>
        <dbReference type="EMBL" id="QHT78845.1"/>
    </source>
</evidence>
<keyword evidence="1" id="KW-0812">Transmembrane</keyword>
<dbReference type="AlphaFoldDB" id="A0A6C0HFA9"/>
<organism evidence="2">
    <name type="scientific">viral metagenome</name>
    <dbReference type="NCBI Taxonomy" id="1070528"/>
    <lineage>
        <taxon>unclassified sequences</taxon>
        <taxon>metagenomes</taxon>
        <taxon>organismal metagenomes</taxon>
    </lineage>
</organism>
<evidence type="ECO:0000256" key="1">
    <source>
        <dbReference type="SAM" id="Phobius"/>
    </source>
</evidence>